<dbReference type="EMBL" id="LAZR01005447">
    <property type="protein sequence ID" value="KKM99873.1"/>
    <property type="molecule type" value="Genomic_DNA"/>
</dbReference>
<comment type="caution">
    <text evidence="1">The sequence shown here is derived from an EMBL/GenBank/DDBJ whole genome shotgun (WGS) entry which is preliminary data.</text>
</comment>
<reference evidence="1" key="1">
    <citation type="journal article" date="2015" name="Nature">
        <title>Complex archaea that bridge the gap between prokaryotes and eukaryotes.</title>
        <authorList>
            <person name="Spang A."/>
            <person name="Saw J.H."/>
            <person name="Jorgensen S.L."/>
            <person name="Zaremba-Niedzwiedzka K."/>
            <person name="Martijn J."/>
            <person name="Lind A.E."/>
            <person name="van Eijk R."/>
            <person name="Schleper C."/>
            <person name="Guy L."/>
            <person name="Ettema T.J."/>
        </authorList>
    </citation>
    <scope>NUCLEOTIDE SEQUENCE</scope>
</reference>
<dbReference type="AlphaFoldDB" id="A0A0F9M2F5"/>
<sequence length="113" mass="13099">MKTKYGNQVNIQIELVKVHLIIAMDYDGQVMFIESSLPEERFIVIKTREKAYRDVACQLDGKVINYWGFLARKCPAGVDLQELLHSLRSKSESIFPLSHEILDINIEEMKNED</sequence>
<accession>A0A0F9M2F5</accession>
<name>A0A0F9M2F5_9ZZZZ</name>
<protein>
    <submittedName>
        <fullName evidence="1">Uncharacterized protein</fullName>
    </submittedName>
</protein>
<proteinExistence type="predicted"/>
<evidence type="ECO:0000313" key="1">
    <source>
        <dbReference type="EMBL" id="KKM99873.1"/>
    </source>
</evidence>
<gene>
    <name evidence="1" type="ORF">LCGC14_1143510</name>
</gene>
<organism evidence="1">
    <name type="scientific">marine sediment metagenome</name>
    <dbReference type="NCBI Taxonomy" id="412755"/>
    <lineage>
        <taxon>unclassified sequences</taxon>
        <taxon>metagenomes</taxon>
        <taxon>ecological metagenomes</taxon>
    </lineage>
</organism>